<dbReference type="SUPFAM" id="SSF48403">
    <property type="entry name" value="Ankyrin repeat"/>
    <property type="match status" value="1"/>
</dbReference>
<dbReference type="PROSITE" id="PS50088">
    <property type="entry name" value="ANK_REPEAT"/>
    <property type="match status" value="2"/>
</dbReference>
<feature type="repeat" description="ANK" evidence="3">
    <location>
        <begin position="8"/>
        <end position="40"/>
    </location>
</feature>
<comment type="caution">
    <text evidence="4">The sequence shown here is derived from an EMBL/GenBank/DDBJ whole genome shotgun (WGS) entry which is preliminary data.</text>
</comment>
<evidence type="ECO:0000313" key="4">
    <source>
        <dbReference type="EMBL" id="KAH7133967.1"/>
    </source>
</evidence>
<keyword evidence="1" id="KW-0677">Repeat</keyword>
<dbReference type="InterPro" id="IPR036770">
    <property type="entry name" value="Ankyrin_rpt-contain_sf"/>
</dbReference>
<keyword evidence="2 3" id="KW-0040">ANK repeat</keyword>
<dbReference type="GO" id="GO:0085020">
    <property type="term" value="P:protein K6-linked ubiquitination"/>
    <property type="evidence" value="ECO:0007669"/>
    <property type="project" value="TreeGrafter"/>
</dbReference>
<accession>A0A9P9IUI4</accession>
<dbReference type="OrthoDB" id="20872at2759"/>
<evidence type="ECO:0000256" key="1">
    <source>
        <dbReference type="ARBA" id="ARBA00022737"/>
    </source>
</evidence>
<dbReference type="SMART" id="SM00248">
    <property type="entry name" value="ANK"/>
    <property type="match status" value="2"/>
</dbReference>
<dbReference type="Proteomes" id="UP000738349">
    <property type="component" value="Unassembled WGS sequence"/>
</dbReference>
<gene>
    <name evidence="4" type="ORF">EDB81DRAFT_902686</name>
</gene>
<sequence>MSCVQASYGQTPLLRAVQAGDDSVVKALLRAEPHLDVNARDYDGRTPLPLAAENSHTAVVFQLLKHGANPNWQDLEQVVPLWYASHGGHVVVVSTTRIPQLVLDGLAWCGLWRAAQPRLQQRAMSEEEVPSDIGFSGRHYVLCIRACIVTARLYTQYNTHEKRHDWKGIVAIGDPVWDGTYYPTRNDYSPSDYVRPRENGASVVQNWRQRFKEMKVLIVQEQHPPAANEYTNWERVGLLSLSDISLESNILERRTLMMM</sequence>
<dbReference type="EMBL" id="JAGMUV010000014">
    <property type="protein sequence ID" value="KAH7133967.1"/>
    <property type="molecule type" value="Genomic_DNA"/>
</dbReference>
<dbReference type="Pfam" id="PF12796">
    <property type="entry name" value="Ank_2"/>
    <property type="match status" value="1"/>
</dbReference>
<evidence type="ECO:0000313" key="5">
    <source>
        <dbReference type="Proteomes" id="UP000738349"/>
    </source>
</evidence>
<name>A0A9P9IUI4_9HYPO</name>
<dbReference type="PANTHER" id="PTHR24171">
    <property type="entry name" value="ANKYRIN REPEAT DOMAIN-CONTAINING PROTEIN 39-RELATED"/>
    <property type="match status" value="1"/>
</dbReference>
<evidence type="ECO:0000256" key="3">
    <source>
        <dbReference type="PROSITE-ProRule" id="PRU00023"/>
    </source>
</evidence>
<dbReference type="Gene3D" id="1.25.40.20">
    <property type="entry name" value="Ankyrin repeat-containing domain"/>
    <property type="match status" value="1"/>
</dbReference>
<organism evidence="4 5">
    <name type="scientific">Dactylonectria macrodidyma</name>
    <dbReference type="NCBI Taxonomy" id="307937"/>
    <lineage>
        <taxon>Eukaryota</taxon>
        <taxon>Fungi</taxon>
        <taxon>Dikarya</taxon>
        <taxon>Ascomycota</taxon>
        <taxon>Pezizomycotina</taxon>
        <taxon>Sordariomycetes</taxon>
        <taxon>Hypocreomycetidae</taxon>
        <taxon>Hypocreales</taxon>
        <taxon>Nectriaceae</taxon>
        <taxon>Dactylonectria</taxon>
    </lineage>
</organism>
<dbReference type="InterPro" id="IPR002110">
    <property type="entry name" value="Ankyrin_rpt"/>
</dbReference>
<dbReference type="GO" id="GO:0004842">
    <property type="term" value="F:ubiquitin-protein transferase activity"/>
    <property type="evidence" value="ECO:0007669"/>
    <property type="project" value="TreeGrafter"/>
</dbReference>
<keyword evidence="5" id="KW-1185">Reference proteome</keyword>
<proteinExistence type="predicted"/>
<evidence type="ECO:0000256" key="2">
    <source>
        <dbReference type="ARBA" id="ARBA00023043"/>
    </source>
</evidence>
<dbReference type="AlphaFoldDB" id="A0A9P9IUI4"/>
<dbReference type="PANTHER" id="PTHR24171:SF8">
    <property type="entry name" value="BRCA1-ASSOCIATED RING DOMAIN PROTEIN 1"/>
    <property type="match status" value="1"/>
</dbReference>
<feature type="repeat" description="ANK" evidence="3">
    <location>
        <begin position="43"/>
        <end position="75"/>
    </location>
</feature>
<reference evidence="4" key="1">
    <citation type="journal article" date="2021" name="Nat. Commun.">
        <title>Genetic determinants of endophytism in the Arabidopsis root mycobiome.</title>
        <authorList>
            <person name="Mesny F."/>
            <person name="Miyauchi S."/>
            <person name="Thiergart T."/>
            <person name="Pickel B."/>
            <person name="Atanasova L."/>
            <person name="Karlsson M."/>
            <person name="Huettel B."/>
            <person name="Barry K.W."/>
            <person name="Haridas S."/>
            <person name="Chen C."/>
            <person name="Bauer D."/>
            <person name="Andreopoulos W."/>
            <person name="Pangilinan J."/>
            <person name="LaButti K."/>
            <person name="Riley R."/>
            <person name="Lipzen A."/>
            <person name="Clum A."/>
            <person name="Drula E."/>
            <person name="Henrissat B."/>
            <person name="Kohler A."/>
            <person name="Grigoriev I.V."/>
            <person name="Martin F.M."/>
            <person name="Hacquard S."/>
        </authorList>
    </citation>
    <scope>NUCLEOTIDE SEQUENCE</scope>
    <source>
        <strain evidence="4">MPI-CAGE-AT-0147</strain>
    </source>
</reference>
<protein>
    <submittedName>
        <fullName evidence="4">Ankyrin repeat-containing domain protein</fullName>
    </submittedName>
</protein>
<dbReference type="PROSITE" id="PS50297">
    <property type="entry name" value="ANK_REP_REGION"/>
    <property type="match status" value="1"/>
</dbReference>